<evidence type="ECO:0000259" key="1">
    <source>
        <dbReference type="Pfam" id="PF02350"/>
    </source>
</evidence>
<dbReference type="PANTHER" id="PTHR43174">
    <property type="entry name" value="UDP-N-ACETYLGLUCOSAMINE 2-EPIMERASE"/>
    <property type="match status" value="1"/>
</dbReference>
<dbReference type="InterPro" id="IPR029767">
    <property type="entry name" value="WecB-like"/>
</dbReference>
<dbReference type="Gene3D" id="3.40.50.2000">
    <property type="entry name" value="Glycogen Phosphorylase B"/>
    <property type="match status" value="2"/>
</dbReference>
<proteinExistence type="predicted"/>
<comment type="caution">
    <text evidence="2">The sequence shown here is derived from an EMBL/GenBank/DDBJ whole genome shotgun (WGS) entry which is preliminary data.</text>
</comment>
<gene>
    <name evidence="2" type="primary">wbpI_5</name>
    <name evidence="2" type="ORF">GALL_403260</name>
</gene>
<sequence>MRILSVVGARPQFIKVAPIARAMPEGVEHLILHTGQHYDEEMSQVIFDELKIPRPIANLQIGSGSHASQTAALLVALETSFLEIAPDWVLVYGDTNTTIAAALTAAKMNIRLAHLEAGLRSFNRTMPEELNRIVTDHLSDLLLAPSSIAMDNLFAEGLGSKAKLVGDVMVDSVRDAESLNRVLNEEESSEPYLMATLHRAENTDDPERLAKLIEMMASSLLPIRLAAHPRLVAKTNDFGIFLNRGSISVVKPLSYLSMVRLMMRSSGVITDSGGLQKEAFLLGIPCVTLRTETEWLETLEGGWNVLDPNGDLLSNQWWAEKRGAADKAVYGDGQASRRAIEAILNA</sequence>
<dbReference type="NCBIfam" id="TIGR00236">
    <property type="entry name" value="wecB"/>
    <property type="match status" value="1"/>
</dbReference>
<dbReference type="CDD" id="cd03786">
    <property type="entry name" value="GTB_UDP-GlcNAc_2-Epimerase"/>
    <property type="match status" value="1"/>
</dbReference>
<dbReference type="AlphaFoldDB" id="A0A1J5Q2P0"/>
<dbReference type="PANTHER" id="PTHR43174:SF1">
    <property type="entry name" value="UDP-N-ACETYLGLUCOSAMINE 2-EPIMERASE"/>
    <property type="match status" value="1"/>
</dbReference>
<dbReference type="Pfam" id="PF02350">
    <property type="entry name" value="Epimerase_2"/>
    <property type="match status" value="1"/>
</dbReference>
<dbReference type="InterPro" id="IPR003331">
    <property type="entry name" value="UDP_GlcNAc_Epimerase_2_dom"/>
</dbReference>
<accession>A0A1J5Q2P0</accession>
<name>A0A1J5Q2P0_9ZZZZ</name>
<organism evidence="2">
    <name type="scientific">mine drainage metagenome</name>
    <dbReference type="NCBI Taxonomy" id="410659"/>
    <lineage>
        <taxon>unclassified sequences</taxon>
        <taxon>metagenomes</taxon>
        <taxon>ecological metagenomes</taxon>
    </lineage>
</organism>
<evidence type="ECO:0000313" key="2">
    <source>
        <dbReference type="EMBL" id="OIQ77977.1"/>
    </source>
</evidence>
<protein>
    <submittedName>
        <fullName evidence="2">UDP-2,3-diacetamido-2,3-dideoxy-D-glucuronate 2-epimerase</fullName>
        <ecNumber evidence="2">5.1.3.23</ecNumber>
    </submittedName>
</protein>
<dbReference type="EC" id="5.1.3.23" evidence="2"/>
<feature type="domain" description="UDP-N-acetylglucosamine 2-epimerase" evidence="1">
    <location>
        <begin position="26"/>
        <end position="343"/>
    </location>
</feature>
<dbReference type="GO" id="GO:0016853">
    <property type="term" value="F:isomerase activity"/>
    <property type="evidence" value="ECO:0007669"/>
    <property type="project" value="UniProtKB-KW"/>
</dbReference>
<keyword evidence="2" id="KW-0413">Isomerase</keyword>
<reference evidence="2" key="1">
    <citation type="submission" date="2016-10" db="EMBL/GenBank/DDBJ databases">
        <title>Sequence of Gallionella enrichment culture.</title>
        <authorList>
            <person name="Poehlein A."/>
            <person name="Muehling M."/>
            <person name="Daniel R."/>
        </authorList>
    </citation>
    <scope>NUCLEOTIDE SEQUENCE</scope>
</reference>
<dbReference type="SUPFAM" id="SSF53756">
    <property type="entry name" value="UDP-Glycosyltransferase/glycogen phosphorylase"/>
    <property type="match status" value="1"/>
</dbReference>
<dbReference type="EMBL" id="MLJW01001496">
    <property type="protein sequence ID" value="OIQ77977.1"/>
    <property type="molecule type" value="Genomic_DNA"/>
</dbReference>